<dbReference type="InterPro" id="IPR043129">
    <property type="entry name" value="ATPase_NBD"/>
</dbReference>
<reference evidence="3 4" key="1">
    <citation type="journal article" date="2016" name="Arch. Microbiol.">
        <title>Streptomyces zhihengii sp. nov., isolated from rhizospheric soil of Psammosilene tunicoides.</title>
        <authorList>
            <person name="Huang M.J."/>
            <person name="Fei J.J."/>
            <person name="Salam N."/>
            <person name="Kim C.J."/>
            <person name="Hozzein W.N."/>
            <person name="Xiao M."/>
            <person name="Huang H.Q."/>
            <person name="Li W.J."/>
        </authorList>
    </citation>
    <scope>NUCLEOTIDE SEQUENCE [LARGE SCALE GENOMIC DNA]</scope>
    <source>
        <strain evidence="3 4">YIM T102</strain>
    </source>
</reference>
<keyword evidence="4" id="KW-1185">Reference proteome</keyword>
<evidence type="ECO:0000256" key="1">
    <source>
        <dbReference type="ARBA" id="ARBA00006479"/>
    </source>
</evidence>
<dbReference type="Proteomes" id="UP000664109">
    <property type="component" value="Unassembled WGS sequence"/>
</dbReference>
<sequence>MSFLGIDVGGTKVALRPAPAAPGTPAGPDTVVRWPDPGDAEADMRTLADAVRRACAGQPGPVTAVGVAVPATLDAAGRVRGWPNRPSWQGLHLRDRLAAMLPGALVRTADDGDLAALAEADAAGCPDLVHIGVGTGIGGGIVLGGRLCPGPDRGSCEVGHVVVDRMGERCDCGRRGCVQSVASGRTVLRRAAERAGREVGFEELRQAWTDGEAWAVAPVTDGAMAVAAAAVSLAELVHPRLVTVGGGFADGMPGYVDEVARWAGELGRRPGPELTVRPAALGGLSSLDGAVLLARTAAGDRALAVDAPVPADALAA</sequence>
<comment type="caution">
    <text evidence="3">The sequence shown here is derived from an EMBL/GenBank/DDBJ whole genome shotgun (WGS) entry which is preliminary data.</text>
</comment>
<feature type="region of interest" description="Disordered" evidence="2">
    <location>
        <begin position="14"/>
        <end position="38"/>
    </location>
</feature>
<evidence type="ECO:0000313" key="4">
    <source>
        <dbReference type="Proteomes" id="UP000664109"/>
    </source>
</evidence>
<organism evidence="3 4">
    <name type="scientific">Streptomyces zhihengii</name>
    <dbReference type="NCBI Taxonomy" id="1818004"/>
    <lineage>
        <taxon>Bacteria</taxon>
        <taxon>Bacillati</taxon>
        <taxon>Actinomycetota</taxon>
        <taxon>Actinomycetes</taxon>
        <taxon>Kitasatosporales</taxon>
        <taxon>Streptomycetaceae</taxon>
        <taxon>Streptomyces</taxon>
    </lineage>
</organism>
<dbReference type="RefSeq" id="WP_205372939.1">
    <property type="nucleotide sequence ID" value="NZ_JAFEJA010000001.1"/>
</dbReference>
<evidence type="ECO:0000256" key="2">
    <source>
        <dbReference type="SAM" id="MobiDB-lite"/>
    </source>
</evidence>
<dbReference type="Gene3D" id="3.30.420.40">
    <property type="match status" value="2"/>
</dbReference>
<comment type="similarity">
    <text evidence="1">Belongs to the ROK (NagC/XylR) family.</text>
</comment>
<gene>
    <name evidence="3" type="ORF">JE024_08005</name>
</gene>
<protein>
    <submittedName>
        <fullName evidence="3">ROK family protein</fullName>
    </submittedName>
</protein>
<dbReference type="Pfam" id="PF00480">
    <property type="entry name" value="ROK"/>
    <property type="match status" value="1"/>
</dbReference>
<dbReference type="PANTHER" id="PTHR18964:SF149">
    <property type="entry name" value="BIFUNCTIONAL UDP-N-ACETYLGLUCOSAMINE 2-EPIMERASE_N-ACETYLMANNOSAMINE KINASE"/>
    <property type="match status" value="1"/>
</dbReference>
<dbReference type="PANTHER" id="PTHR18964">
    <property type="entry name" value="ROK (REPRESSOR, ORF, KINASE) FAMILY"/>
    <property type="match status" value="1"/>
</dbReference>
<accession>A0ABS2UMT7</accession>
<name>A0ABS2UMT7_9ACTN</name>
<dbReference type="InterPro" id="IPR000600">
    <property type="entry name" value="ROK"/>
</dbReference>
<feature type="compositionally biased region" description="Low complexity" evidence="2">
    <location>
        <begin position="17"/>
        <end position="28"/>
    </location>
</feature>
<dbReference type="EMBL" id="JAFEJA010000001">
    <property type="protein sequence ID" value="MBM9618694.1"/>
    <property type="molecule type" value="Genomic_DNA"/>
</dbReference>
<dbReference type="SUPFAM" id="SSF53067">
    <property type="entry name" value="Actin-like ATPase domain"/>
    <property type="match status" value="1"/>
</dbReference>
<evidence type="ECO:0000313" key="3">
    <source>
        <dbReference type="EMBL" id="MBM9618694.1"/>
    </source>
</evidence>
<proteinExistence type="inferred from homology"/>